<dbReference type="CDD" id="cd00077">
    <property type="entry name" value="HDc"/>
    <property type="match status" value="1"/>
</dbReference>
<comment type="caution">
    <text evidence="2">The sequence shown here is derived from an EMBL/GenBank/DDBJ whole genome shotgun (WGS) entry which is preliminary data.</text>
</comment>
<dbReference type="InterPro" id="IPR045509">
    <property type="entry name" value="HD_assoc_2"/>
</dbReference>
<dbReference type="GO" id="GO:0008832">
    <property type="term" value="F:dGTPase activity"/>
    <property type="evidence" value="ECO:0007669"/>
    <property type="project" value="TreeGrafter"/>
</dbReference>
<dbReference type="InterPro" id="IPR003607">
    <property type="entry name" value="HD/PDEase_dom"/>
</dbReference>
<dbReference type="InterPro" id="IPR050135">
    <property type="entry name" value="dGTPase-like"/>
</dbReference>
<dbReference type="PROSITE" id="PS51831">
    <property type="entry name" value="HD"/>
    <property type="match status" value="1"/>
</dbReference>
<dbReference type="EMBL" id="MSCM01000001">
    <property type="protein sequence ID" value="PQJ82957.1"/>
    <property type="molecule type" value="Genomic_DNA"/>
</dbReference>
<gene>
    <name evidence="2" type="ORF">BTO16_03360</name>
</gene>
<evidence type="ECO:0000259" key="1">
    <source>
        <dbReference type="PROSITE" id="PS51831"/>
    </source>
</evidence>
<dbReference type="SMART" id="SM00471">
    <property type="entry name" value="HDc"/>
    <property type="match status" value="1"/>
</dbReference>
<dbReference type="SUPFAM" id="SSF109604">
    <property type="entry name" value="HD-domain/PDEase-like"/>
    <property type="match status" value="1"/>
</dbReference>
<dbReference type="AlphaFoldDB" id="A0A2S7WZE5"/>
<dbReference type="InterPro" id="IPR006674">
    <property type="entry name" value="HD_domain"/>
</dbReference>
<feature type="domain" description="HD" evidence="1">
    <location>
        <begin position="65"/>
        <end position="174"/>
    </location>
</feature>
<keyword evidence="3" id="KW-1185">Reference proteome</keyword>
<dbReference type="Pfam" id="PF19276">
    <property type="entry name" value="HD_assoc_2"/>
    <property type="match status" value="1"/>
</dbReference>
<dbReference type="Pfam" id="PF01966">
    <property type="entry name" value="HD"/>
    <property type="match status" value="1"/>
</dbReference>
<name>A0A2S7WZE5_9FLAO</name>
<sequence length="413" mass="48157">MDKTKHLKKKTPNKLKILNDPIYGFIQIPNSLIFDIIEHPYFQRLRRIAQMGFSNLVYPGANHTRFHHAIGCMHLMQKAVRVLRFKQIEISEEEENGLCIAILLHDIGHGAFSHALEHSIVSGISHEEISLKFMKKLNKEFDGELSLAIEIFEGKYPRKFLCQLISSQLDIDRLDYLRRDSFYTGVTEGNISSDRLIVMMNVKNEELVIEQKGIYSVEKFLIARRLMYWQVYLHKTGLVAENMLVNVLKRAKELAEKGEELFGSSALKYFLYKQINQQNFTNETLEMFSKLDDYDVLSAIKEWTNHQDKILSVLSKMIVDRKLLRIELQIDAFDEEKINKKRTKFSKKLGLSEDEINYFVFSQEIINQAYNTEKPIYILNKKGKLKDIAKASDQLNILALTKPVVKHFICYPK</sequence>
<protein>
    <submittedName>
        <fullName evidence="2">Phosphohydrolase</fullName>
    </submittedName>
</protein>
<evidence type="ECO:0000313" key="3">
    <source>
        <dbReference type="Proteomes" id="UP000239068"/>
    </source>
</evidence>
<keyword evidence="2" id="KW-0378">Hydrolase</keyword>
<reference evidence="2 3" key="1">
    <citation type="submission" date="2016-12" db="EMBL/GenBank/DDBJ databases">
        <title>Trade-off between light-utilization and light-protection in marine flavobacteria.</title>
        <authorList>
            <person name="Kumagai Y."/>
            <person name="Yoshizawa S."/>
            <person name="Kogure K."/>
            <person name="Iwasaki W."/>
        </authorList>
    </citation>
    <scope>NUCLEOTIDE SEQUENCE [LARGE SCALE GENOMIC DNA]</scope>
    <source>
        <strain evidence="2 3">ATCC 43844</strain>
    </source>
</reference>
<accession>A0A2S7WZE5</accession>
<dbReference type="Proteomes" id="UP000239068">
    <property type="component" value="Unassembled WGS sequence"/>
</dbReference>
<evidence type="ECO:0000313" key="2">
    <source>
        <dbReference type="EMBL" id="PQJ82957.1"/>
    </source>
</evidence>
<dbReference type="PANTHER" id="PTHR11373:SF4">
    <property type="entry name" value="DEOXYNUCLEOSIDE TRIPHOSPHATE TRIPHOSPHOHYDROLASE SAMHD1"/>
    <property type="match status" value="1"/>
</dbReference>
<dbReference type="PANTHER" id="PTHR11373">
    <property type="entry name" value="DEOXYNUCLEOSIDE TRIPHOSPHATE TRIPHOSPHOHYDROLASE"/>
    <property type="match status" value="1"/>
</dbReference>
<organism evidence="2 3">
    <name type="scientific">Polaribacter glomeratus</name>
    <dbReference type="NCBI Taxonomy" id="102"/>
    <lineage>
        <taxon>Bacteria</taxon>
        <taxon>Pseudomonadati</taxon>
        <taxon>Bacteroidota</taxon>
        <taxon>Flavobacteriia</taxon>
        <taxon>Flavobacteriales</taxon>
        <taxon>Flavobacteriaceae</taxon>
    </lineage>
</organism>
<proteinExistence type="predicted"/>
<dbReference type="Gene3D" id="1.10.3210.10">
    <property type="entry name" value="Hypothetical protein af1432"/>
    <property type="match status" value="1"/>
</dbReference>
<dbReference type="GO" id="GO:0006203">
    <property type="term" value="P:dGTP catabolic process"/>
    <property type="evidence" value="ECO:0007669"/>
    <property type="project" value="TreeGrafter"/>
</dbReference>